<dbReference type="OrthoDB" id="119838at2759"/>
<dbReference type="AlphaFoldDB" id="A0A225W8A1"/>
<protein>
    <submittedName>
        <fullName evidence="1">Polyprotein</fullName>
    </submittedName>
</protein>
<dbReference type="STRING" id="4795.A0A225W8A1"/>
<dbReference type="CDD" id="cd09272">
    <property type="entry name" value="RNase_HI_RT_Ty1"/>
    <property type="match status" value="1"/>
</dbReference>
<dbReference type="Proteomes" id="UP000198211">
    <property type="component" value="Unassembled WGS sequence"/>
</dbReference>
<evidence type="ECO:0000313" key="1">
    <source>
        <dbReference type="EMBL" id="OWZ13227.1"/>
    </source>
</evidence>
<name>A0A225W8A1_9STRA</name>
<comment type="caution">
    <text evidence="1">The sequence shown here is derived from an EMBL/GenBank/DDBJ whole genome shotgun (WGS) entry which is preliminary data.</text>
</comment>
<organism evidence="1 2">
    <name type="scientific">Phytophthora megakarya</name>
    <dbReference type="NCBI Taxonomy" id="4795"/>
    <lineage>
        <taxon>Eukaryota</taxon>
        <taxon>Sar</taxon>
        <taxon>Stramenopiles</taxon>
        <taxon>Oomycota</taxon>
        <taxon>Peronosporomycetes</taxon>
        <taxon>Peronosporales</taxon>
        <taxon>Peronosporaceae</taxon>
        <taxon>Phytophthora</taxon>
    </lineage>
</organism>
<dbReference type="EMBL" id="NBNE01001636">
    <property type="protein sequence ID" value="OWZ13227.1"/>
    <property type="molecule type" value="Genomic_DNA"/>
</dbReference>
<evidence type="ECO:0000313" key="2">
    <source>
        <dbReference type="Proteomes" id="UP000198211"/>
    </source>
</evidence>
<proteinExistence type="predicted"/>
<sequence length="117" mass="13110">MISGAPTIFKSNYQRTVALSSAEAEYMAQSLCTQEVVWARLMLKDMVTSNNAGFIARTKHVDFKHHFIRENVARDVIEVNYIPTKDLLAGILTIRLGTKCLQYLMHASGVLTKAAQH</sequence>
<accession>A0A225W8A1</accession>
<reference evidence="2" key="1">
    <citation type="submission" date="2017-03" db="EMBL/GenBank/DDBJ databases">
        <title>Phytopthora megakarya and P. palmivora, two closely related causual agents of cacao black pod achieved similar genome size and gene model numbers by different mechanisms.</title>
        <authorList>
            <person name="Ali S."/>
            <person name="Shao J."/>
            <person name="Larry D.J."/>
            <person name="Kronmiller B."/>
            <person name="Shen D."/>
            <person name="Strem M.D."/>
            <person name="Melnick R.L."/>
            <person name="Guiltinan M.J."/>
            <person name="Tyler B.M."/>
            <person name="Meinhardt L.W."/>
            <person name="Bailey B.A."/>
        </authorList>
    </citation>
    <scope>NUCLEOTIDE SEQUENCE [LARGE SCALE GENOMIC DNA]</scope>
    <source>
        <strain evidence="2">zdho120</strain>
    </source>
</reference>
<keyword evidence="2" id="KW-1185">Reference proteome</keyword>
<gene>
    <name evidence="1" type="ORF">PHMEG_00013488</name>
</gene>